<dbReference type="Gene3D" id="2.40.170.20">
    <property type="entry name" value="TonB-dependent receptor, beta-barrel domain"/>
    <property type="match status" value="1"/>
</dbReference>
<dbReference type="KEGG" id="fax:FUAX_18930"/>
<evidence type="ECO:0000256" key="1">
    <source>
        <dbReference type="ARBA" id="ARBA00004571"/>
    </source>
</evidence>
<dbReference type="NCBIfam" id="TIGR04056">
    <property type="entry name" value="OMP_RagA_SusC"/>
    <property type="match status" value="1"/>
</dbReference>
<accession>A0AAU9D984</accession>
<keyword evidence="11" id="KW-1185">Reference proteome</keyword>
<dbReference type="Gene3D" id="2.60.40.1120">
    <property type="entry name" value="Carboxypeptidase-like, regulatory domain"/>
    <property type="match status" value="1"/>
</dbReference>
<dbReference type="InterPro" id="IPR012910">
    <property type="entry name" value="Plug_dom"/>
</dbReference>
<evidence type="ECO:0000256" key="2">
    <source>
        <dbReference type="ARBA" id="ARBA00022448"/>
    </source>
</evidence>
<evidence type="ECO:0000256" key="8">
    <source>
        <dbReference type="SAM" id="SignalP"/>
    </source>
</evidence>
<dbReference type="AlphaFoldDB" id="A0AAU9D984"/>
<organism evidence="10 11">
    <name type="scientific">Fulvitalea axinellae</name>
    <dbReference type="NCBI Taxonomy" id="1182444"/>
    <lineage>
        <taxon>Bacteria</taxon>
        <taxon>Pseudomonadati</taxon>
        <taxon>Bacteroidota</taxon>
        <taxon>Cytophagia</taxon>
        <taxon>Cytophagales</taxon>
        <taxon>Persicobacteraceae</taxon>
        <taxon>Fulvitalea</taxon>
    </lineage>
</organism>
<dbReference type="SUPFAM" id="SSF49464">
    <property type="entry name" value="Carboxypeptidase regulatory domain-like"/>
    <property type="match status" value="1"/>
</dbReference>
<keyword evidence="4 7" id="KW-0812">Transmembrane</keyword>
<keyword evidence="5 7" id="KW-0472">Membrane</keyword>
<dbReference type="SUPFAM" id="SSF56935">
    <property type="entry name" value="Porins"/>
    <property type="match status" value="1"/>
</dbReference>
<dbReference type="InterPro" id="IPR023996">
    <property type="entry name" value="TonB-dep_OMP_SusC/RagA"/>
</dbReference>
<gene>
    <name evidence="10" type="ORF">FUAX_18930</name>
</gene>
<dbReference type="InterPro" id="IPR037066">
    <property type="entry name" value="Plug_dom_sf"/>
</dbReference>
<proteinExistence type="inferred from homology"/>
<dbReference type="Pfam" id="PF07715">
    <property type="entry name" value="Plug"/>
    <property type="match status" value="1"/>
</dbReference>
<evidence type="ECO:0000256" key="7">
    <source>
        <dbReference type="PROSITE-ProRule" id="PRU01360"/>
    </source>
</evidence>
<dbReference type="RefSeq" id="WP_338394661.1">
    <property type="nucleotide sequence ID" value="NZ_AP025314.1"/>
</dbReference>
<dbReference type="EMBL" id="AP025314">
    <property type="protein sequence ID" value="BDD09461.1"/>
    <property type="molecule type" value="Genomic_DNA"/>
</dbReference>
<keyword evidence="8" id="KW-0732">Signal</keyword>
<evidence type="ECO:0000256" key="3">
    <source>
        <dbReference type="ARBA" id="ARBA00022452"/>
    </source>
</evidence>
<protein>
    <submittedName>
        <fullName evidence="10">SusC/RagA family TonB-linked outer membrane protein</fullName>
    </submittedName>
</protein>
<evidence type="ECO:0000259" key="9">
    <source>
        <dbReference type="Pfam" id="PF07715"/>
    </source>
</evidence>
<dbReference type="PROSITE" id="PS52016">
    <property type="entry name" value="TONB_DEPENDENT_REC_3"/>
    <property type="match status" value="1"/>
</dbReference>
<feature type="chain" id="PRO_5043964465" evidence="8">
    <location>
        <begin position="35"/>
        <end position="1104"/>
    </location>
</feature>
<evidence type="ECO:0000256" key="4">
    <source>
        <dbReference type="ARBA" id="ARBA00022692"/>
    </source>
</evidence>
<dbReference type="InterPro" id="IPR039426">
    <property type="entry name" value="TonB-dep_rcpt-like"/>
</dbReference>
<evidence type="ECO:0000313" key="10">
    <source>
        <dbReference type="EMBL" id="BDD09461.1"/>
    </source>
</evidence>
<dbReference type="InterPro" id="IPR023997">
    <property type="entry name" value="TonB-dep_OMP_SusC/RagA_CS"/>
</dbReference>
<keyword evidence="2 7" id="KW-0813">Transport</keyword>
<evidence type="ECO:0000256" key="6">
    <source>
        <dbReference type="ARBA" id="ARBA00023237"/>
    </source>
</evidence>
<comment type="subcellular location">
    <subcellularLocation>
        <location evidence="1 7">Cell outer membrane</location>
        <topology evidence="1 7">Multi-pass membrane protein</topology>
    </subcellularLocation>
</comment>
<dbReference type="Gene3D" id="2.170.130.10">
    <property type="entry name" value="TonB-dependent receptor, plug domain"/>
    <property type="match status" value="1"/>
</dbReference>
<evidence type="ECO:0000313" key="11">
    <source>
        <dbReference type="Proteomes" id="UP001348817"/>
    </source>
</evidence>
<keyword evidence="3 7" id="KW-1134">Transmembrane beta strand</keyword>
<reference evidence="10 11" key="1">
    <citation type="submission" date="2021-12" db="EMBL/GenBank/DDBJ databases">
        <title>Genome sequencing of bacteria with rrn-lacking chromosome and rrn-plasmid.</title>
        <authorList>
            <person name="Anda M."/>
            <person name="Iwasaki W."/>
        </authorList>
    </citation>
    <scope>NUCLEOTIDE SEQUENCE [LARGE SCALE GENOMIC DNA]</scope>
    <source>
        <strain evidence="10 11">DSM 100852</strain>
    </source>
</reference>
<feature type="signal peptide" evidence="8">
    <location>
        <begin position="1"/>
        <end position="34"/>
    </location>
</feature>
<dbReference type="NCBIfam" id="TIGR04057">
    <property type="entry name" value="SusC_RagA_signa"/>
    <property type="match status" value="1"/>
</dbReference>
<keyword evidence="6 7" id="KW-0998">Cell outer membrane</keyword>
<dbReference type="Proteomes" id="UP001348817">
    <property type="component" value="Chromosome"/>
</dbReference>
<feature type="domain" description="TonB-dependent receptor plug" evidence="9">
    <location>
        <begin position="130"/>
        <end position="252"/>
    </location>
</feature>
<dbReference type="InterPro" id="IPR008969">
    <property type="entry name" value="CarboxyPept-like_regulatory"/>
</dbReference>
<dbReference type="InterPro" id="IPR036942">
    <property type="entry name" value="Beta-barrel_TonB_sf"/>
</dbReference>
<dbReference type="Pfam" id="PF13715">
    <property type="entry name" value="CarbopepD_reg_2"/>
    <property type="match status" value="1"/>
</dbReference>
<name>A0AAU9D984_9BACT</name>
<comment type="similarity">
    <text evidence="7">Belongs to the TonB-dependent receptor family.</text>
</comment>
<sequence>MILSFYCFVLERKRRLLLPFLTLLLSINVFSAFAQQVNVTGQVKDESGEGIPGVNVLLKNKEAGTATDFEGKFSLVADRNDILQFTSVGYVTQEVTVGNQTSFNIVLAADVEQLEEVVVTALGISKSEKSLGYAVANIKSEELTKVSNPNFASALYGKAPGVQIKTAPGGAAAAVDINIRGINSISGSSQPLIVMDGIPIRNEEANNAGYWGDQKIRGNGLVDINPEDIANISILKGAAASALYGSEGANGVVVITTKSGNSSKKGFGVEASMSMSFDRAAYFPNLQTEYGPGYDRKSNMTNYGANEEGFIPYGSAGKVRVPFEAAGQFGPRFDGRTVTNWLGNEVPYVSQGNNWKDMFNPGSTRNFNVALTKSTDAINMRLSLSQLKAQDVNISGPFEKYTASLNTSVKISPKNKLNFVFTDVYQKVNNRPEKISRITNNYGGFFSRFDDIDWYKDNYTTSAGYKYVIGKDQPSATPEENIPFSFRAKDFMEYFWRNNEIQEDETSNRIIASITDTHEFIKGLNLRGRFGIDMTSFTSQRMEPNSAPISIRNSGSFSQATSFKSILYGDIVLTYDKMFADKYGINLSAGLTGRETVNKRNSMNTSGGLSAENWFHINASVNQRGGSSTEWRQASYAYFGTAEFNYNHFLFLNFSGRYENFSSLPENSRGTFYPAGSLSMVFNEAIEMPSWVDFSKLRVSYGEVGVPAPVYKSNIAYNQGGLNGTIYSALGAGYGNESIVPERKKEFEIGLEHKFFGNRLGFEFTYYNSTIEDQILTLNVPPTVGYSTMLANVGKLKNYGYEIALSGTPIQTNDFSWDVSAVLSFNRNEVVELMEGVDELEHRNVDGGAAWLVSKVGQPMGDFVTFLPKKDEQGRLIVDNDGYPMMDFENKHTEGNVNPDVIGGLQNSFRYKGFTLDAGIDFRFGGQIMSLGQYYMYGMGMYEETLKYRSKSEGGLSYNIDDKGNFILAEGGKYDDGLIIDGVTQEGKKNEKVIDAANYYMKMYAWGGPQYNSYSNYSSSILDNSYIKLRELSLSYDLPKNIVKNIGLSSVRVGVFGRNLFYIYKTLDHSDPEATLGTNWISKAFDAGSASSTRSFGFNVRVKL</sequence>
<evidence type="ECO:0000256" key="5">
    <source>
        <dbReference type="ARBA" id="ARBA00023136"/>
    </source>
</evidence>
<dbReference type="GO" id="GO:0009279">
    <property type="term" value="C:cell outer membrane"/>
    <property type="evidence" value="ECO:0007669"/>
    <property type="project" value="UniProtKB-SubCell"/>
</dbReference>